<dbReference type="Proteomes" id="UP000011758">
    <property type="component" value="Unassembled WGS sequence"/>
</dbReference>
<dbReference type="SUPFAM" id="SSF81606">
    <property type="entry name" value="PP2C-like"/>
    <property type="match status" value="1"/>
</dbReference>
<dbReference type="PANTHER" id="PTHR13832:SF827">
    <property type="entry name" value="PROTEIN PHOSPHATASE 1L"/>
    <property type="match status" value="1"/>
</dbReference>
<feature type="domain" description="PPM-type phosphatase" evidence="1">
    <location>
        <begin position="2"/>
        <end position="240"/>
    </location>
</feature>
<dbReference type="InterPro" id="IPR001932">
    <property type="entry name" value="PPM-type_phosphatase-like_dom"/>
</dbReference>
<evidence type="ECO:0000259" key="1">
    <source>
        <dbReference type="PROSITE" id="PS51746"/>
    </source>
</evidence>
<evidence type="ECO:0000313" key="3">
    <source>
        <dbReference type="Proteomes" id="UP000011758"/>
    </source>
</evidence>
<dbReference type="SMART" id="SM00332">
    <property type="entry name" value="PP2Cc"/>
    <property type="match status" value="1"/>
</dbReference>
<reference evidence="2 3" key="1">
    <citation type="submission" date="2013-02" db="EMBL/GenBank/DDBJ databases">
        <title>The Genome Sequence of Lactobacillus catenaformis F0143.</title>
        <authorList>
            <consortium name="The Broad Institute Genome Sequencing Platform"/>
            <person name="Earl A."/>
            <person name="Ward D."/>
            <person name="Feldgarden M."/>
            <person name="Gevers D."/>
            <person name="Izard J."/>
            <person name="Blanton J.M."/>
            <person name="Mathney J."/>
            <person name="Dewhirst F.E."/>
            <person name="Young S.K."/>
            <person name="Zeng Q."/>
            <person name="Gargeya S."/>
            <person name="Fitzgerald M."/>
            <person name="Haas B."/>
            <person name="Abouelleil A."/>
            <person name="Alvarado L."/>
            <person name="Arachchi H.M."/>
            <person name="Berlin A."/>
            <person name="Chapman S.B."/>
            <person name="Gearin G."/>
            <person name="Goldberg J."/>
            <person name="Griggs A."/>
            <person name="Gujja S."/>
            <person name="Hansen M."/>
            <person name="Heiman D."/>
            <person name="Howarth C."/>
            <person name="Larimer J."/>
            <person name="Lui A."/>
            <person name="MacDonald P.J.P."/>
            <person name="McCowen C."/>
            <person name="Montmayeur A."/>
            <person name="Murphy C."/>
            <person name="Neiman D."/>
            <person name="Pearson M."/>
            <person name="Priest M."/>
            <person name="Roberts A."/>
            <person name="Saif S."/>
            <person name="Shea T."/>
            <person name="Sisk P."/>
            <person name="Stolte C."/>
            <person name="Sykes S."/>
            <person name="Wortman J."/>
            <person name="Nusbaum C."/>
            <person name="Birren B."/>
        </authorList>
    </citation>
    <scope>NUCLEOTIDE SEQUENCE [LARGE SCALE GENOMIC DNA]</scope>
    <source>
        <strain evidence="2 3">OT 569</strain>
    </source>
</reference>
<dbReference type="InterPro" id="IPR015655">
    <property type="entry name" value="PP2C"/>
</dbReference>
<dbReference type="PROSITE" id="PS51746">
    <property type="entry name" value="PPM_2"/>
    <property type="match status" value="1"/>
</dbReference>
<dbReference type="EMBL" id="AGEJ01000024">
    <property type="protein sequence ID" value="EMD16062.1"/>
    <property type="molecule type" value="Genomic_DNA"/>
</dbReference>
<name>M2P727_9FIRM</name>
<dbReference type="PATRIC" id="fig|999415.3.peg.1492"/>
<dbReference type="eggNOG" id="COG0631">
    <property type="taxonomic scope" value="Bacteria"/>
</dbReference>
<evidence type="ECO:0000313" key="2">
    <source>
        <dbReference type="EMBL" id="EMD16062.1"/>
    </source>
</evidence>
<dbReference type="BioCyc" id="ECAT999415-HMP:GTTI-1509-MONOMER"/>
<keyword evidence="3" id="KW-1185">Reference proteome</keyword>
<dbReference type="OrthoDB" id="9801841at2"/>
<dbReference type="PANTHER" id="PTHR13832">
    <property type="entry name" value="PROTEIN PHOSPHATASE 2C"/>
    <property type="match status" value="1"/>
</dbReference>
<dbReference type="NCBIfam" id="NF033484">
    <property type="entry name" value="Stp1_PP2C_phos"/>
    <property type="match status" value="1"/>
</dbReference>
<comment type="caution">
    <text evidence="2">The sequence shown here is derived from an EMBL/GenBank/DDBJ whole genome shotgun (WGS) entry which is preliminary data.</text>
</comment>
<dbReference type="GO" id="GO:0004722">
    <property type="term" value="F:protein serine/threonine phosphatase activity"/>
    <property type="evidence" value="ECO:0007669"/>
    <property type="project" value="InterPro"/>
</dbReference>
<dbReference type="Gene3D" id="3.60.40.10">
    <property type="entry name" value="PPM-type phosphatase domain"/>
    <property type="match status" value="1"/>
</dbReference>
<dbReference type="SMART" id="SM00331">
    <property type="entry name" value="PP2C_SIG"/>
    <property type="match status" value="1"/>
</dbReference>
<dbReference type="InterPro" id="IPR036457">
    <property type="entry name" value="PPM-type-like_dom_sf"/>
</dbReference>
<dbReference type="AlphaFoldDB" id="M2P727"/>
<accession>M2P727</accession>
<proteinExistence type="predicted"/>
<protein>
    <recommendedName>
        <fullName evidence="1">PPM-type phosphatase domain-containing protein</fullName>
    </recommendedName>
</protein>
<dbReference type="Pfam" id="PF13672">
    <property type="entry name" value="PP2C_2"/>
    <property type="match status" value="1"/>
</dbReference>
<gene>
    <name evidence="2" type="ORF">HMPREF9943_01465</name>
</gene>
<organism evidence="2 3">
    <name type="scientific">Eggerthia catenaformis OT 569 = DSM 20559</name>
    <dbReference type="NCBI Taxonomy" id="999415"/>
    <lineage>
        <taxon>Bacteria</taxon>
        <taxon>Bacillati</taxon>
        <taxon>Bacillota</taxon>
        <taxon>Erysipelotrichia</taxon>
        <taxon>Erysipelotrichales</taxon>
        <taxon>Coprobacillaceae</taxon>
        <taxon>Eggerthia</taxon>
    </lineage>
</organism>
<dbReference type="STRING" id="999415.HMPREF9943_01465"/>
<sequence>MYIASATDIGNIRSNNQDYVAFKEYGDHEALCVLCDGMGGHKAGEVASEITGRYIIDHFDLHTPFTGDEMISQWMSLLIEKANHQVMEASSQNKDYEGMGTTCVICYIKDDDVYISHVGDSRCYSCNGYELRQITEDDTLVNELLKSGYITVHEASHHPQRNVLVQAVGVSEPLKISFYKEKFNQSFLICSDGLYNSLSSGQILDTLNSHQTIYEKVKELINLAKKYGGYDNISAMLIEKEVSEDE</sequence>
<dbReference type="CDD" id="cd00143">
    <property type="entry name" value="PP2Cc"/>
    <property type="match status" value="1"/>
</dbReference>
<dbReference type="RefSeq" id="WP_004803591.1">
    <property type="nucleotide sequence ID" value="NZ_KB446649.1"/>
</dbReference>